<keyword evidence="2" id="KW-1133">Transmembrane helix</keyword>
<dbReference type="NCBIfam" id="TIGR02186">
    <property type="entry name" value="alph_Pro_TM"/>
    <property type="match status" value="1"/>
</dbReference>
<dbReference type="EMBL" id="PVBR01000026">
    <property type="protein sequence ID" value="PRD41015.1"/>
    <property type="molecule type" value="Genomic_DNA"/>
</dbReference>
<reference evidence="3 4" key="1">
    <citation type="submission" date="2018-02" db="EMBL/GenBank/DDBJ databases">
        <title>The draft genome of Phyllobacterium sp. 1N-3.</title>
        <authorList>
            <person name="Liu L."/>
            <person name="Li L."/>
            <person name="Zhang X."/>
            <person name="Wang T."/>
            <person name="Liang L."/>
        </authorList>
    </citation>
    <scope>NUCLEOTIDE SEQUENCE [LARGE SCALE GENOMIC DNA]</scope>
    <source>
        <strain evidence="3 4">1N-3</strain>
    </source>
</reference>
<dbReference type="Pfam" id="PF09608">
    <property type="entry name" value="Alph_Pro_TM"/>
    <property type="match status" value="1"/>
</dbReference>
<evidence type="ECO:0000256" key="1">
    <source>
        <dbReference type="SAM" id="MobiDB-lite"/>
    </source>
</evidence>
<organism evidence="3 4">
    <name type="scientific">Phyllobacterium phragmitis</name>
    <dbReference type="NCBI Taxonomy" id="2670329"/>
    <lineage>
        <taxon>Bacteria</taxon>
        <taxon>Pseudomonadati</taxon>
        <taxon>Pseudomonadota</taxon>
        <taxon>Alphaproteobacteria</taxon>
        <taxon>Hyphomicrobiales</taxon>
        <taxon>Phyllobacteriaceae</taxon>
        <taxon>Phyllobacterium</taxon>
    </lineage>
</organism>
<evidence type="ECO:0000313" key="3">
    <source>
        <dbReference type="EMBL" id="PRD41015.1"/>
    </source>
</evidence>
<feature type="region of interest" description="Disordered" evidence="1">
    <location>
        <begin position="35"/>
        <end position="56"/>
    </location>
</feature>
<evidence type="ECO:0000256" key="2">
    <source>
        <dbReference type="SAM" id="Phobius"/>
    </source>
</evidence>
<feature type="transmembrane region" description="Helical" evidence="2">
    <location>
        <begin position="264"/>
        <end position="285"/>
    </location>
</feature>
<keyword evidence="2" id="KW-0812">Transmembrane</keyword>
<protein>
    <submittedName>
        <fullName evidence="3">TIGR02186 family protein</fullName>
    </submittedName>
</protein>
<comment type="caution">
    <text evidence="3">The sequence shown here is derived from an EMBL/GenBank/DDBJ whole genome shotgun (WGS) entry which is preliminary data.</text>
</comment>
<evidence type="ECO:0000313" key="4">
    <source>
        <dbReference type="Proteomes" id="UP000239434"/>
    </source>
</evidence>
<keyword evidence="2" id="KW-0472">Membrane</keyword>
<dbReference type="RefSeq" id="WP_105745010.1">
    <property type="nucleotide sequence ID" value="NZ_PVBR01000026.1"/>
</dbReference>
<proteinExistence type="predicted"/>
<gene>
    <name evidence="3" type="ORF">C5748_23840</name>
</gene>
<dbReference type="AlphaFoldDB" id="A0A2S9IKI0"/>
<sequence>MIPNRTSDRTSGRIPILLFRVLLAGGIVSGAASAALSQAPQPGETPTSPPNSPSESIEIGLSTETIAITSNFRGTNLTIFGALDNADPLIRRQGRYDIIVVLQGPERDLVVRKKERYLGVWVNAESQAFIGVPLSYSLASTRNLQDITEPQVYRQLSIGVDNFYMAPEPSETPSPDIQQFSQELREIKTRQGLYSQRIGDVEFISQTLFRATLSLPTNVPVGRHIARALLFRNGTFLREANARLQIVKAGLEYRVYEAAQNHSFLYGVFAVFLAVITGWFGRLLFRKD</sequence>
<dbReference type="Proteomes" id="UP000239434">
    <property type="component" value="Unassembled WGS sequence"/>
</dbReference>
<keyword evidence="4" id="KW-1185">Reference proteome</keyword>
<accession>A0A2S9IKI0</accession>
<dbReference type="InterPro" id="IPR019088">
    <property type="entry name" value="CHP02186-rel_TM"/>
</dbReference>
<name>A0A2S9IKI0_9HYPH</name>
<feature type="compositionally biased region" description="Low complexity" evidence="1">
    <location>
        <begin position="35"/>
        <end position="46"/>
    </location>
</feature>